<evidence type="ECO:0000256" key="1">
    <source>
        <dbReference type="ARBA" id="ARBA00005350"/>
    </source>
</evidence>
<dbReference type="OrthoDB" id="191150at2759"/>
<keyword evidence="4" id="KW-1185">Reference proteome</keyword>
<protein>
    <recommendedName>
        <fullName evidence="2">Phospholipid scramblase</fullName>
    </recommendedName>
</protein>
<dbReference type="Proteomes" id="UP000316759">
    <property type="component" value="Unassembled WGS sequence"/>
</dbReference>
<dbReference type="GO" id="GO:0017128">
    <property type="term" value="F:phospholipid scramblase activity"/>
    <property type="evidence" value="ECO:0007669"/>
    <property type="project" value="InterPro"/>
</dbReference>
<name>A0A504YIG1_FASGI</name>
<comment type="cofactor">
    <cofactor evidence="2">
        <name>Ca(2+)</name>
        <dbReference type="ChEBI" id="CHEBI:29108"/>
    </cofactor>
</comment>
<comment type="caution">
    <text evidence="3">The sequence shown here is derived from an EMBL/GenBank/DDBJ whole genome shotgun (WGS) entry which is preliminary data.</text>
</comment>
<proteinExistence type="inferred from homology"/>
<comment type="function">
    <text evidence="2">May mediate accelerated ATP-independent bidirectional transbilayer migration of phospholipids upon binding calcium ions that results in a loss of phospholipid asymmetry in the plasma membrane.</text>
</comment>
<keyword evidence="2" id="KW-0449">Lipoprotein</keyword>
<gene>
    <name evidence="3" type="ORF">FGIG_09380</name>
</gene>
<dbReference type="InterPro" id="IPR005552">
    <property type="entry name" value="Scramblase"/>
</dbReference>
<dbReference type="Pfam" id="PF03803">
    <property type="entry name" value="Scramblase"/>
    <property type="match status" value="1"/>
</dbReference>
<dbReference type="GO" id="GO:0005886">
    <property type="term" value="C:plasma membrane"/>
    <property type="evidence" value="ECO:0007669"/>
    <property type="project" value="TreeGrafter"/>
</dbReference>
<organism evidence="3 4">
    <name type="scientific">Fasciola gigantica</name>
    <name type="common">Giant liver fluke</name>
    <dbReference type="NCBI Taxonomy" id="46835"/>
    <lineage>
        <taxon>Eukaryota</taxon>
        <taxon>Metazoa</taxon>
        <taxon>Spiralia</taxon>
        <taxon>Lophotrochozoa</taxon>
        <taxon>Platyhelminthes</taxon>
        <taxon>Trematoda</taxon>
        <taxon>Digenea</taxon>
        <taxon>Plagiorchiida</taxon>
        <taxon>Echinostomata</taxon>
        <taxon>Echinostomatoidea</taxon>
        <taxon>Fasciolidae</taxon>
        <taxon>Fasciola</taxon>
    </lineage>
</organism>
<reference evidence="3 4" key="1">
    <citation type="submission" date="2019-04" db="EMBL/GenBank/DDBJ databases">
        <title>Annotation for the trematode Fasciola gigantica.</title>
        <authorList>
            <person name="Choi Y.-J."/>
        </authorList>
    </citation>
    <scope>NUCLEOTIDE SEQUENCE [LARGE SCALE GENOMIC DNA]</scope>
    <source>
        <strain evidence="3">Uganda_cow_1</strain>
    </source>
</reference>
<evidence type="ECO:0000313" key="4">
    <source>
        <dbReference type="Proteomes" id="UP000316759"/>
    </source>
</evidence>
<dbReference type="AlphaFoldDB" id="A0A504YIG1"/>
<keyword evidence="2" id="KW-0106">Calcium</keyword>
<dbReference type="PANTHER" id="PTHR23248:SF9">
    <property type="entry name" value="PHOSPHOLIPID SCRAMBLASE"/>
    <property type="match status" value="1"/>
</dbReference>
<comment type="similarity">
    <text evidence="1 2">Belongs to the phospholipid scramblase family.</text>
</comment>
<evidence type="ECO:0000256" key="2">
    <source>
        <dbReference type="RuleBase" id="RU363116"/>
    </source>
</evidence>
<dbReference type="PANTHER" id="PTHR23248">
    <property type="entry name" value="PHOSPHOLIPID SCRAMBLASE-RELATED"/>
    <property type="match status" value="1"/>
</dbReference>
<keyword evidence="2" id="KW-0564">Palmitate</keyword>
<accession>A0A504YIG1</accession>
<evidence type="ECO:0000313" key="3">
    <source>
        <dbReference type="EMBL" id="TPP60201.1"/>
    </source>
</evidence>
<sequence length="259" mass="29416">MSDSLGDSSDTSTSTADSLAGFVPVLQLPPSLAALVDADRLIVQQDSYDKNVKRSSILNMYEVIANNSSDQWEKLISFQEESTHCMRAFCGNYRRFSMRGTVNGQTELVLERPLRCPANLCCCCPYELRVLRDGECVGSIGQVPSLAHNKFIIYDGDHYPQLVLKGPMFAYHCCLDLVFKLYSRSGGRSIGRLIRRWRDDQDVFHVAFPRDLHVRMKLLLMTATILIVSCSDNLVYGSFTKSFEPDFRENFYSNFFLIL</sequence>
<dbReference type="EMBL" id="SUNJ01009716">
    <property type="protein sequence ID" value="TPP60201.1"/>
    <property type="molecule type" value="Genomic_DNA"/>
</dbReference>